<reference evidence="4" key="2">
    <citation type="submission" date="2013-04" db="EMBL/GenBank/DDBJ databases">
        <title>Genomic mechanisms accounting for the adaptation to parasitism in nematode-trapping fungi.</title>
        <authorList>
            <person name="Ahren D.G."/>
        </authorList>
    </citation>
    <scope>NUCLEOTIDE SEQUENCE [LARGE SCALE GENOMIC DNA]</scope>
    <source>
        <strain evidence="4">CBS 200.50</strain>
    </source>
</reference>
<gene>
    <name evidence="3" type="ORF">H072_3918</name>
</gene>
<dbReference type="SUPFAM" id="SSF50370">
    <property type="entry name" value="Ricin B-like lectins"/>
    <property type="match status" value="1"/>
</dbReference>
<keyword evidence="1" id="KW-0732">Signal</keyword>
<feature type="chain" id="PRO_5004560629" description="Ricin B lectin domain-containing protein" evidence="1">
    <location>
        <begin position="21"/>
        <end position="164"/>
    </location>
</feature>
<evidence type="ECO:0000313" key="4">
    <source>
        <dbReference type="Proteomes" id="UP000015100"/>
    </source>
</evidence>
<name>S8AH23_DACHA</name>
<dbReference type="InterPro" id="IPR035992">
    <property type="entry name" value="Ricin_B-like_lectins"/>
</dbReference>
<dbReference type="InterPro" id="IPR000772">
    <property type="entry name" value="Ricin_B_lectin"/>
</dbReference>
<dbReference type="OMA" id="HYRIVNA"/>
<feature type="signal peptide" evidence="1">
    <location>
        <begin position="1"/>
        <end position="20"/>
    </location>
</feature>
<evidence type="ECO:0000256" key="1">
    <source>
        <dbReference type="SAM" id="SignalP"/>
    </source>
</evidence>
<sequence length="164" mass="17831">MHQVSSIVLGLAVALQYVACQVIEPGRTYAIRNVAAGTVLDVNNVDWKTVTGWQFNGGDDQKWTIYRTLGHYAIRNLGSGTYLGIPEESQTVSDGTPLICSEEQLQWQIEGAGNGQFRIYYPDHGRSIVVDLEGGGSPADGTAAILSSEIPEKPSQLWFFDAVV</sequence>
<dbReference type="Pfam" id="PF14200">
    <property type="entry name" value="RicinB_lectin_2"/>
    <property type="match status" value="1"/>
</dbReference>
<accession>S8AH23</accession>
<proteinExistence type="predicted"/>
<dbReference type="HOGENOM" id="CLU_119132_0_0_1"/>
<reference evidence="3 4" key="1">
    <citation type="journal article" date="2013" name="PLoS Genet.">
        <title>Genomic mechanisms accounting for the adaptation to parasitism in nematode-trapping fungi.</title>
        <authorList>
            <person name="Meerupati T."/>
            <person name="Andersson K.M."/>
            <person name="Friman E."/>
            <person name="Kumar D."/>
            <person name="Tunlid A."/>
            <person name="Ahren D."/>
        </authorList>
    </citation>
    <scope>NUCLEOTIDE SEQUENCE [LARGE SCALE GENOMIC DNA]</scope>
    <source>
        <strain evidence="3 4">CBS 200.50</strain>
    </source>
</reference>
<dbReference type="CDD" id="cd23422">
    <property type="entry name" value="beta-trefoil_Ricin_MPL_CNL"/>
    <property type="match status" value="1"/>
</dbReference>
<dbReference type="OrthoDB" id="2131701at2759"/>
<dbReference type="AlphaFoldDB" id="S8AH23"/>
<protein>
    <recommendedName>
        <fullName evidence="2">Ricin B lectin domain-containing protein</fullName>
    </recommendedName>
</protein>
<feature type="domain" description="Ricin B lectin" evidence="2">
    <location>
        <begin position="26"/>
        <end position="99"/>
    </location>
</feature>
<evidence type="ECO:0000313" key="3">
    <source>
        <dbReference type="EMBL" id="EPS42179.1"/>
    </source>
</evidence>
<evidence type="ECO:0000259" key="2">
    <source>
        <dbReference type="Pfam" id="PF14200"/>
    </source>
</evidence>
<comment type="caution">
    <text evidence="3">The sequence shown here is derived from an EMBL/GenBank/DDBJ whole genome shotgun (WGS) entry which is preliminary data.</text>
</comment>
<dbReference type="EMBL" id="AQGS01000129">
    <property type="protein sequence ID" value="EPS42179.1"/>
    <property type="molecule type" value="Genomic_DNA"/>
</dbReference>
<organism evidence="3 4">
    <name type="scientific">Dactylellina haptotyla (strain CBS 200.50)</name>
    <name type="common">Nematode-trapping fungus</name>
    <name type="synonym">Monacrosporium haptotylum</name>
    <dbReference type="NCBI Taxonomy" id="1284197"/>
    <lineage>
        <taxon>Eukaryota</taxon>
        <taxon>Fungi</taxon>
        <taxon>Dikarya</taxon>
        <taxon>Ascomycota</taxon>
        <taxon>Pezizomycotina</taxon>
        <taxon>Orbiliomycetes</taxon>
        <taxon>Orbiliales</taxon>
        <taxon>Orbiliaceae</taxon>
        <taxon>Dactylellina</taxon>
    </lineage>
</organism>
<dbReference type="Gene3D" id="2.80.10.50">
    <property type="match status" value="1"/>
</dbReference>
<keyword evidence="4" id="KW-1185">Reference proteome</keyword>
<dbReference type="Proteomes" id="UP000015100">
    <property type="component" value="Unassembled WGS sequence"/>
</dbReference>